<keyword evidence="1" id="KW-1133">Transmembrane helix</keyword>
<evidence type="ECO:0000256" key="1">
    <source>
        <dbReference type="SAM" id="Phobius"/>
    </source>
</evidence>
<evidence type="ECO:0000313" key="3">
    <source>
        <dbReference type="Proteomes" id="UP000078200"/>
    </source>
</evidence>
<sequence length="110" mass="12565">MATKDLEKSPAAFDEVDFSSGFDTQYEQEYRPLKPLATVANRQDPKTLWYRDLNTIFLLAFLVFVYITGTVLLTKLVFTTNALYIFLIILSSVSLAMVVMLTDINSTRIR</sequence>
<organism evidence="2 3">
    <name type="scientific">Glossina austeni</name>
    <name type="common">Savannah tsetse fly</name>
    <dbReference type="NCBI Taxonomy" id="7395"/>
    <lineage>
        <taxon>Eukaryota</taxon>
        <taxon>Metazoa</taxon>
        <taxon>Ecdysozoa</taxon>
        <taxon>Arthropoda</taxon>
        <taxon>Hexapoda</taxon>
        <taxon>Insecta</taxon>
        <taxon>Pterygota</taxon>
        <taxon>Neoptera</taxon>
        <taxon>Endopterygota</taxon>
        <taxon>Diptera</taxon>
        <taxon>Brachycera</taxon>
        <taxon>Muscomorpha</taxon>
        <taxon>Hippoboscoidea</taxon>
        <taxon>Glossinidae</taxon>
        <taxon>Glossina</taxon>
    </lineage>
</organism>
<reference evidence="2" key="1">
    <citation type="submission" date="2020-05" db="UniProtKB">
        <authorList>
            <consortium name="EnsemblMetazoa"/>
        </authorList>
    </citation>
    <scope>IDENTIFICATION</scope>
    <source>
        <strain evidence="2">TTRI</strain>
    </source>
</reference>
<name>A0A1A9VH75_GLOAU</name>
<keyword evidence="3" id="KW-1185">Reference proteome</keyword>
<keyword evidence="1" id="KW-0472">Membrane</keyword>
<keyword evidence="1" id="KW-0812">Transmembrane</keyword>
<feature type="transmembrane region" description="Helical" evidence="1">
    <location>
        <begin position="56"/>
        <end position="78"/>
    </location>
</feature>
<dbReference type="VEuPathDB" id="VectorBase:GAUT037187"/>
<protein>
    <submittedName>
        <fullName evidence="2">Uncharacterized protein</fullName>
    </submittedName>
</protein>
<proteinExistence type="predicted"/>
<feature type="transmembrane region" description="Helical" evidence="1">
    <location>
        <begin position="84"/>
        <end position="104"/>
    </location>
</feature>
<evidence type="ECO:0000313" key="2">
    <source>
        <dbReference type="EnsemblMetazoa" id="GAUT037187-PA"/>
    </source>
</evidence>
<dbReference type="EnsemblMetazoa" id="GAUT037187-RA">
    <property type="protein sequence ID" value="GAUT037187-PA"/>
    <property type="gene ID" value="GAUT037187"/>
</dbReference>
<dbReference type="STRING" id="7395.A0A1A9VH75"/>
<dbReference type="Proteomes" id="UP000078200">
    <property type="component" value="Unassembled WGS sequence"/>
</dbReference>
<accession>A0A1A9VH75</accession>
<dbReference type="AlphaFoldDB" id="A0A1A9VH75"/>